<name>A0ABS6JY50_9BACI</name>
<dbReference type="Proteomes" id="UP000790580">
    <property type="component" value="Unassembled WGS sequence"/>
</dbReference>
<comment type="caution">
    <text evidence="1">The sequence shown here is derived from an EMBL/GenBank/DDBJ whole genome shotgun (WGS) entry which is preliminary data.</text>
</comment>
<evidence type="ECO:0008006" key="3">
    <source>
        <dbReference type="Google" id="ProtNLM"/>
    </source>
</evidence>
<dbReference type="RefSeq" id="WP_088076831.1">
    <property type="nucleotide sequence ID" value="NZ_JAHQCR010000070.1"/>
</dbReference>
<protein>
    <recommendedName>
        <fullName evidence="3">HEPN domain-containing protein</fullName>
    </recommendedName>
</protein>
<sequence length="115" mass="13666">MFDWSNNLKVAKELTEKEEEEYHRTAISRAYYSAFGNARKYLDDNSFPYDNNDGSLHKKVWTSYSFISNEIYINGDRLRKQRVDADYKQKLNNFKNKSKRAIDLADLVNQKVKEL</sequence>
<accession>A0ABS6JY50</accession>
<evidence type="ECO:0000313" key="2">
    <source>
        <dbReference type="Proteomes" id="UP000790580"/>
    </source>
</evidence>
<proteinExistence type="predicted"/>
<dbReference type="EMBL" id="JAHQCR010000070">
    <property type="protein sequence ID" value="MBU9723157.1"/>
    <property type="molecule type" value="Genomic_DNA"/>
</dbReference>
<organism evidence="1 2">
    <name type="scientific">Evansella alkalicola</name>
    <dbReference type="NCBI Taxonomy" id="745819"/>
    <lineage>
        <taxon>Bacteria</taxon>
        <taxon>Bacillati</taxon>
        <taxon>Bacillota</taxon>
        <taxon>Bacilli</taxon>
        <taxon>Bacillales</taxon>
        <taxon>Bacillaceae</taxon>
        <taxon>Evansella</taxon>
    </lineage>
</organism>
<gene>
    <name evidence="1" type="ORF">KS407_17195</name>
</gene>
<dbReference type="Gene3D" id="1.20.120.330">
    <property type="entry name" value="Nucleotidyltransferases domain 2"/>
    <property type="match status" value="1"/>
</dbReference>
<keyword evidence="2" id="KW-1185">Reference proteome</keyword>
<reference evidence="1 2" key="1">
    <citation type="submission" date="2021-06" db="EMBL/GenBank/DDBJ databases">
        <title>Bacillus sp. RD4P76, an endophyte from a halophyte.</title>
        <authorList>
            <person name="Sun J.-Q."/>
        </authorList>
    </citation>
    <scope>NUCLEOTIDE SEQUENCE [LARGE SCALE GENOMIC DNA]</scope>
    <source>
        <strain evidence="1 2">JCM 17098</strain>
    </source>
</reference>
<evidence type="ECO:0000313" key="1">
    <source>
        <dbReference type="EMBL" id="MBU9723157.1"/>
    </source>
</evidence>